<reference evidence="1" key="2">
    <citation type="journal article" date="2015" name="Data Brief">
        <title>Shoot transcriptome of the giant reed, Arundo donax.</title>
        <authorList>
            <person name="Barrero R.A."/>
            <person name="Guerrero F.D."/>
            <person name="Moolhuijzen P."/>
            <person name="Goolsby J.A."/>
            <person name="Tidwell J."/>
            <person name="Bellgard S.E."/>
            <person name="Bellgard M.I."/>
        </authorList>
    </citation>
    <scope>NUCLEOTIDE SEQUENCE</scope>
    <source>
        <tissue evidence="1">Shoot tissue taken approximately 20 cm above the soil surface</tissue>
    </source>
</reference>
<dbReference type="AlphaFoldDB" id="A0A0A9A6F4"/>
<reference evidence="1" key="1">
    <citation type="submission" date="2014-09" db="EMBL/GenBank/DDBJ databases">
        <authorList>
            <person name="Magalhaes I.L.F."/>
            <person name="Oliveira U."/>
            <person name="Santos F.R."/>
            <person name="Vidigal T.H.D.A."/>
            <person name="Brescovit A.D."/>
            <person name="Santos A.J."/>
        </authorList>
    </citation>
    <scope>NUCLEOTIDE SEQUENCE</scope>
    <source>
        <tissue evidence="1">Shoot tissue taken approximately 20 cm above the soil surface</tissue>
    </source>
</reference>
<sequence length="23" mass="2782">MLESGFFQLLHNLQYKSFYSCLI</sequence>
<organism evidence="1">
    <name type="scientific">Arundo donax</name>
    <name type="common">Giant reed</name>
    <name type="synonym">Donax arundinaceus</name>
    <dbReference type="NCBI Taxonomy" id="35708"/>
    <lineage>
        <taxon>Eukaryota</taxon>
        <taxon>Viridiplantae</taxon>
        <taxon>Streptophyta</taxon>
        <taxon>Embryophyta</taxon>
        <taxon>Tracheophyta</taxon>
        <taxon>Spermatophyta</taxon>
        <taxon>Magnoliopsida</taxon>
        <taxon>Liliopsida</taxon>
        <taxon>Poales</taxon>
        <taxon>Poaceae</taxon>
        <taxon>PACMAD clade</taxon>
        <taxon>Arundinoideae</taxon>
        <taxon>Arundineae</taxon>
        <taxon>Arundo</taxon>
    </lineage>
</organism>
<proteinExistence type="predicted"/>
<protein>
    <submittedName>
        <fullName evidence="1">Uncharacterized protein</fullName>
    </submittedName>
</protein>
<name>A0A0A9A6F4_ARUDO</name>
<dbReference type="EMBL" id="GBRH01250616">
    <property type="protein sequence ID" value="JAD47279.1"/>
    <property type="molecule type" value="Transcribed_RNA"/>
</dbReference>
<evidence type="ECO:0000313" key="1">
    <source>
        <dbReference type="EMBL" id="JAD47279.1"/>
    </source>
</evidence>
<accession>A0A0A9A6F4</accession>